<dbReference type="AlphaFoldDB" id="A0A6C0KB62"/>
<name>A0A6C0KB62_9ZZZZ</name>
<dbReference type="EMBL" id="MN740829">
    <property type="protein sequence ID" value="QHU14060.1"/>
    <property type="molecule type" value="Genomic_DNA"/>
</dbReference>
<evidence type="ECO:0000313" key="1">
    <source>
        <dbReference type="EMBL" id="QHU14060.1"/>
    </source>
</evidence>
<proteinExistence type="predicted"/>
<sequence length="101" mass="12511">MTDKSVIYVFYQFELKQQIRSWDYKDLPHGWYYNRHGYIPNTLKVAHMFEEKNPKAINRRYEVQFYGGLKNKREMMSWLHELFSDLKEQGILAEFMIRDFY</sequence>
<protein>
    <submittedName>
        <fullName evidence="1">Uncharacterized protein</fullName>
    </submittedName>
</protein>
<reference evidence="1" key="1">
    <citation type="journal article" date="2020" name="Nature">
        <title>Giant virus diversity and host interactions through global metagenomics.</title>
        <authorList>
            <person name="Schulz F."/>
            <person name="Roux S."/>
            <person name="Paez-Espino D."/>
            <person name="Jungbluth S."/>
            <person name="Walsh D.A."/>
            <person name="Denef V.J."/>
            <person name="McMahon K.D."/>
            <person name="Konstantinidis K.T."/>
            <person name="Eloe-Fadrosh E.A."/>
            <person name="Kyrpides N.C."/>
            <person name="Woyke T."/>
        </authorList>
    </citation>
    <scope>NUCLEOTIDE SEQUENCE</scope>
    <source>
        <strain evidence="1">GVMAG-S-1101182-85</strain>
    </source>
</reference>
<accession>A0A6C0KB62</accession>
<organism evidence="1">
    <name type="scientific">viral metagenome</name>
    <dbReference type="NCBI Taxonomy" id="1070528"/>
    <lineage>
        <taxon>unclassified sequences</taxon>
        <taxon>metagenomes</taxon>
        <taxon>organismal metagenomes</taxon>
    </lineage>
</organism>